<dbReference type="RefSeq" id="WP_086597025.1">
    <property type="nucleotide sequence ID" value="NZ_MTSE01000029.1"/>
</dbReference>
<dbReference type="InterPro" id="IPR052918">
    <property type="entry name" value="Motility_Chemotaxis_Reg"/>
</dbReference>
<protein>
    <recommendedName>
        <fullName evidence="3">Secretion system C-terminal sorting domain-containing protein</fullName>
    </recommendedName>
</protein>
<dbReference type="SUPFAM" id="SSF101898">
    <property type="entry name" value="NHL repeat"/>
    <property type="match status" value="1"/>
</dbReference>
<gene>
    <name evidence="1" type="ORF">BXP70_25905</name>
</gene>
<reference evidence="1 2" key="1">
    <citation type="submission" date="2017-01" db="EMBL/GenBank/DDBJ databases">
        <title>A new Hymenobacter.</title>
        <authorList>
            <person name="Liang Y."/>
            <person name="Feng F."/>
        </authorList>
    </citation>
    <scope>NUCLEOTIDE SEQUENCE [LARGE SCALE GENOMIC DNA]</scope>
    <source>
        <strain evidence="1">MIMBbqt21</strain>
    </source>
</reference>
<dbReference type="InterPro" id="IPR010620">
    <property type="entry name" value="SBBP_repeat"/>
</dbReference>
<keyword evidence="2" id="KW-1185">Reference proteome</keyword>
<dbReference type="InterPro" id="IPR026444">
    <property type="entry name" value="Secre_tail"/>
</dbReference>
<evidence type="ECO:0000313" key="1">
    <source>
        <dbReference type="EMBL" id="OUJ69902.1"/>
    </source>
</evidence>
<dbReference type="EMBL" id="MTSE01000029">
    <property type="protein sequence ID" value="OUJ69902.1"/>
    <property type="molecule type" value="Genomic_DNA"/>
</dbReference>
<proteinExistence type="predicted"/>
<dbReference type="Proteomes" id="UP000194873">
    <property type="component" value="Unassembled WGS sequence"/>
</dbReference>
<dbReference type="PANTHER" id="PTHR35580">
    <property type="entry name" value="CELL SURFACE GLYCOPROTEIN (S-LAYER PROTEIN)-LIKE PROTEIN"/>
    <property type="match status" value="1"/>
</dbReference>
<evidence type="ECO:0000313" key="2">
    <source>
        <dbReference type="Proteomes" id="UP000194873"/>
    </source>
</evidence>
<dbReference type="AlphaFoldDB" id="A0A243W6L4"/>
<organism evidence="1 2">
    <name type="scientific">Hymenobacter crusticola</name>
    <dbReference type="NCBI Taxonomy" id="1770526"/>
    <lineage>
        <taxon>Bacteria</taxon>
        <taxon>Pseudomonadati</taxon>
        <taxon>Bacteroidota</taxon>
        <taxon>Cytophagia</taxon>
        <taxon>Cytophagales</taxon>
        <taxon>Hymenobacteraceae</taxon>
        <taxon>Hymenobacter</taxon>
    </lineage>
</organism>
<dbReference type="Pfam" id="PF06739">
    <property type="entry name" value="SBBP"/>
    <property type="match status" value="1"/>
</dbReference>
<evidence type="ECO:0008006" key="3">
    <source>
        <dbReference type="Google" id="ProtNLM"/>
    </source>
</evidence>
<comment type="caution">
    <text evidence="1">The sequence shown here is derived from an EMBL/GenBank/DDBJ whole genome shotgun (WGS) entry which is preliminary data.</text>
</comment>
<accession>A0A243W6L4</accession>
<name>A0A243W6L4_9BACT</name>
<dbReference type="PANTHER" id="PTHR35580:SF1">
    <property type="entry name" value="PHYTASE-LIKE DOMAIN-CONTAINING PROTEIN"/>
    <property type="match status" value="1"/>
</dbReference>
<dbReference type="InterPro" id="IPR011042">
    <property type="entry name" value="6-blade_b-propeller_TolB-like"/>
</dbReference>
<sequence length="536" mass="56741">MLLSLLPHQIAAQATASWQWATRAITSTTSSEDYSEGEHIQVDGTGNIFNSGDFQGRMTVGGTTLVSSKSSDSYLAKYTPVGTLTWIRHFSSTEAETIIKGMAVDASGNSYVAGYYWPPGVFFIDTTLTLTYKGGGFLVKFDPQGTVLWVRGVESGIHGLACSPTGEVLALGDFEGTLVLGNTTLISPSNEPSSFVVKYDAQGTALWAQQFEGRSNDEAVLSLDAAGNAYVASQFQGTATFGPLTLTGSNSNNDVFVARYSTVGVPQWVVRQPSPDPANEELVWSMTTDAASNVYLTSSTGLTYSAPHQWSITQYTPQGTIGWSYLSNATENGGIIGLTTDAASNVYLSGTVAGTLSLGGLTLTSSNTTDLDIALLSFSAQGTPRWAVQAGSITGSEYAFRVALDLTNNVYVTGALQGNTTLGSLALPQNSSSYEQFVAKASISTVTATQQARRREVLQLYPNPVSGGIIQVRWAHVGAAPGQLLVQDALGRCVLRYPLAAGQMEAFVPVHSLAPGVYTLRLHSVASTTTGRFIKE</sequence>
<dbReference type="Gene3D" id="2.120.10.30">
    <property type="entry name" value="TolB, C-terminal domain"/>
    <property type="match status" value="1"/>
</dbReference>
<dbReference type="NCBIfam" id="TIGR04183">
    <property type="entry name" value="Por_Secre_tail"/>
    <property type="match status" value="1"/>
</dbReference>